<name>A0A4S3JKG8_9EURO</name>
<keyword evidence="2" id="KW-1185">Reference proteome</keyword>
<reference evidence="1 2" key="1">
    <citation type="submission" date="2019-03" db="EMBL/GenBank/DDBJ databases">
        <title>The genome sequence of a newly discovered highly antifungal drug resistant Aspergillus species, Aspergillus tanneri NIH 1004.</title>
        <authorList>
            <person name="Mounaud S."/>
            <person name="Singh I."/>
            <person name="Joardar V."/>
            <person name="Pakala S."/>
            <person name="Pakala S."/>
            <person name="Venepally P."/>
            <person name="Hoover J."/>
            <person name="Nierman W."/>
            <person name="Chung J."/>
            <person name="Losada L."/>
        </authorList>
    </citation>
    <scope>NUCLEOTIDE SEQUENCE [LARGE SCALE GENOMIC DNA]</scope>
    <source>
        <strain evidence="1 2">NIH1004</strain>
    </source>
</reference>
<proteinExistence type="predicted"/>
<dbReference type="AlphaFoldDB" id="A0A4S3JKG8"/>
<comment type="caution">
    <text evidence="1">The sequence shown here is derived from an EMBL/GenBank/DDBJ whole genome shotgun (WGS) entry which is preliminary data.</text>
</comment>
<dbReference type="VEuPathDB" id="FungiDB:EYZ11_005392"/>
<organism evidence="1 2">
    <name type="scientific">Aspergillus tanneri</name>
    <dbReference type="NCBI Taxonomy" id="1220188"/>
    <lineage>
        <taxon>Eukaryota</taxon>
        <taxon>Fungi</taxon>
        <taxon>Dikarya</taxon>
        <taxon>Ascomycota</taxon>
        <taxon>Pezizomycotina</taxon>
        <taxon>Eurotiomycetes</taxon>
        <taxon>Eurotiomycetidae</taxon>
        <taxon>Eurotiales</taxon>
        <taxon>Aspergillaceae</taxon>
        <taxon>Aspergillus</taxon>
        <taxon>Aspergillus subgen. Circumdati</taxon>
    </lineage>
</organism>
<sequence length="48" mass="5620">MSRRFATDFAGLWNDYVPHQYLSFAAHVNDVYYTMVAVRKAFANLFTN</sequence>
<gene>
    <name evidence="1" type="ORF">EYZ11_005392</name>
</gene>
<evidence type="ECO:0000313" key="2">
    <source>
        <dbReference type="Proteomes" id="UP000308092"/>
    </source>
</evidence>
<protein>
    <submittedName>
        <fullName evidence="1">Uncharacterized protein</fullName>
    </submittedName>
</protein>
<dbReference type="EMBL" id="SOSA01000172">
    <property type="protein sequence ID" value="THC95108.1"/>
    <property type="molecule type" value="Genomic_DNA"/>
</dbReference>
<accession>A0A4S3JKG8</accession>
<evidence type="ECO:0000313" key="1">
    <source>
        <dbReference type="EMBL" id="THC95108.1"/>
    </source>
</evidence>
<dbReference type="Proteomes" id="UP000308092">
    <property type="component" value="Unassembled WGS sequence"/>
</dbReference>